<dbReference type="PANTHER" id="PTHR46015">
    <property type="entry name" value="ZGC:172121"/>
    <property type="match status" value="1"/>
</dbReference>
<dbReference type="Gene3D" id="3.20.20.330">
    <property type="entry name" value="Homocysteine-binding-like domain"/>
    <property type="match status" value="1"/>
</dbReference>
<gene>
    <name evidence="9" type="ORF">BBRV_LOCUS75082</name>
</gene>
<dbReference type="PROSITE" id="PS50970">
    <property type="entry name" value="HCY"/>
    <property type="match status" value="1"/>
</dbReference>
<dbReference type="GO" id="GO:0009086">
    <property type="term" value="P:methionine biosynthetic process"/>
    <property type="evidence" value="ECO:0007669"/>
    <property type="project" value="InterPro"/>
</dbReference>
<evidence type="ECO:0000256" key="1">
    <source>
        <dbReference type="ARBA" id="ARBA00022603"/>
    </source>
</evidence>
<evidence type="ECO:0000256" key="6">
    <source>
        <dbReference type="PIRSR" id="PIRSR037505-2"/>
    </source>
</evidence>
<dbReference type="NCBIfam" id="NF007020">
    <property type="entry name" value="PRK09485.1"/>
    <property type="match status" value="1"/>
</dbReference>
<evidence type="ECO:0000256" key="5">
    <source>
        <dbReference type="ARBA" id="ARBA00034478"/>
    </source>
</evidence>
<dbReference type="InterPro" id="IPR017226">
    <property type="entry name" value="BHMT-like"/>
</dbReference>
<evidence type="ECO:0000259" key="8">
    <source>
        <dbReference type="PROSITE" id="PS50970"/>
    </source>
</evidence>
<dbReference type="PANTHER" id="PTHR46015:SF1">
    <property type="entry name" value="HOMOCYSTEINE S-METHYLTRANSFERASE-LIKE ISOFORM 1"/>
    <property type="match status" value="1"/>
</dbReference>
<accession>A0A6V7KCW5</accession>
<sequence>MTPEVTVIDGGFSTQLSTHVAARIDGDPLWTARFLATDPSAVLATHLDFLRAGAEIIETNTYQASIQGFVDHLGLTESESLHLIHKAVDLAEEAVKIYEKEVKPERRPLIAGSCGPYGASLHDASEYTGTYADKVNKEFLKEWHRPRVEALINSGVDLLALETIPVAVEAEALVELLKEYPSTKAWITFSCHTDGKTIVDGSDFRKVASKTYKSAIPGQIVAVGINCIAPSAVTSFFEGINGPGKEFLPLITYPNSGETYTVAEGWQKFGTEPQLENFIQEWLDLGVRFVGGCCRTYAKDIEKIKEEVDRWIERQKKIGAGCC</sequence>
<protein>
    <recommendedName>
        <fullName evidence="8">Hcy-binding domain-containing protein</fullName>
    </recommendedName>
</protein>
<feature type="domain" description="Hcy-binding" evidence="8">
    <location>
        <begin position="1"/>
        <end position="308"/>
    </location>
</feature>
<dbReference type="GO" id="GO:0033528">
    <property type="term" value="P:S-methylmethionine cycle"/>
    <property type="evidence" value="ECO:0007669"/>
    <property type="project" value="TreeGrafter"/>
</dbReference>
<evidence type="ECO:0000256" key="2">
    <source>
        <dbReference type="ARBA" id="ARBA00022679"/>
    </source>
</evidence>
<dbReference type="InterPro" id="IPR036589">
    <property type="entry name" value="HCY_dom_sf"/>
</dbReference>
<dbReference type="SUPFAM" id="SSF82282">
    <property type="entry name" value="Homocysteine S-methyltransferase"/>
    <property type="match status" value="1"/>
</dbReference>
<dbReference type="EMBL" id="CADCXW020000026">
    <property type="protein sequence ID" value="CAD1561579.1"/>
    <property type="molecule type" value="Genomic_DNA"/>
</dbReference>
<comment type="cofactor">
    <cofactor evidence="6">
        <name>Zn(2+)</name>
        <dbReference type="ChEBI" id="CHEBI:29105"/>
    </cofactor>
    <text evidence="6">Binds 1 zinc ion per subunit.</text>
</comment>
<dbReference type="AlphaFoldDB" id="A0A6V7KCW5"/>
<feature type="binding site" evidence="6 7">
    <location>
        <position position="294"/>
    </location>
    <ligand>
        <name>Zn(2+)</name>
        <dbReference type="ChEBI" id="CHEBI:29105"/>
    </ligand>
</feature>
<dbReference type="Pfam" id="PF02574">
    <property type="entry name" value="S-methyl_trans"/>
    <property type="match status" value="1"/>
</dbReference>
<dbReference type="UniPathway" id="UPA00051">
    <property type="reaction ID" value="UER00083"/>
</dbReference>
<dbReference type="InterPro" id="IPR003726">
    <property type="entry name" value="HCY_dom"/>
</dbReference>
<dbReference type="PIRSF" id="PIRSF037505">
    <property type="entry name" value="Betaine_HMT"/>
    <property type="match status" value="1"/>
</dbReference>
<dbReference type="GO" id="GO:0008898">
    <property type="term" value="F:S-adenosylmethionine-homocysteine S-methyltransferase activity"/>
    <property type="evidence" value="ECO:0007669"/>
    <property type="project" value="TreeGrafter"/>
</dbReference>
<dbReference type="GO" id="GO:0032259">
    <property type="term" value="P:methylation"/>
    <property type="evidence" value="ECO:0007669"/>
    <property type="project" value="UniProtKB-KW"/>
</dbReference>
<reference evidence="9" key="1">
    <citation type="submission" date="2020-07" db="EMBL/GenBank/DDBJ databases">
        <authorList>
            <person name="Ferguson B K."/>
        </authorList>
    </citation>
    <scope>NUCLEOTIDE SEQUENCE</scope>
    <source>
        <strain evidence="9">L06</strain>
    </source>
</reference>
<feature type="binding site" evidence="6 7">
    <location>
        <position position="293"/>
    </location>
    <ligand>
        <name>Zn(2+)</name>
        <dbReference type="ChEBI" id="CHEBI:29105"/>
    </ligand>
</feature>
<evidence type="ECO:0000256" key="7">
    <source>
        <dbReference type="PROSITE-ProRule" id="PRU00333"/>
    </source>
</evidence>
<organism evidence="9">
    <name type="scientific">Bracon brevicornis</name>
    <dbReference type="NCBI Taxonomy" id="1563983"/>
    <lineage>
        <taxon>Eukaryota</taxon>
        <taxon>Metazoa</taxon>
        <taxon>Ecdysozoa</taxon>
        <taxon>Arthropoda</taxon>
        <taxon>Hexapoda</taxon>
        <taxon>Insecta</taxon>
        <taxon>Pterygota</taxon>
        <taxon>Neoptera</taxon>
        <taxon>Endopterygota</taxon>
        <taxon>Hymenoptera</taxon>
        <taxon>Apocrita</taxon>
        <taxon>Ichneumonoidea</taxon>
        <taxon>Braconidae</taxon>
        <taxon>Braconinae</taxon>
        <taxon>Bracon</taxon>
    </lineage>
</organism>
<dbReference type="FunFam" id="3.20.20.330:FF:000002">
    <property type="entry name" value="Homocysteine S-methyltransferase"/>
    <property type="match status" value="1"/>
</dbReference>
<keyword evidence="4 6" id="KW-0862">Zinc</keyword>
<comment type="pathway">
    <text evidence="5">Amino-acid biosynthesis; L-methionine biosynthesis via de novo pathway.</text>
</comment>
<evidence type="ECO:0000256" key="4">
    <source>
        <dbReference type="ARBA" id="ARBA00022833"/>
    </source>
</evidence>
<dbReference type="GO" id="GO:0008270">
    <property type="term" value="F:zinc ion binding"/>
    <property type="evidence" value="ECO:0007669"/>
    <property type="project" value="InterPro"/>
</dbReference>
<name>A0A6V7KCW5_9HYME</name>
<keyword evidence="3 6" id="KW-0479">Metal-binding</keyword>
<dbReference type="InterPro" id="IPR051486">
    <property type="entry name" value="Hcy_S-methyltransferase"/>
</dbReference>
<proteinExistence type="predicted"/>
<feature type="binding site" evidence="6 7">
    <location>
        <position position="227"/>
    </location>
    <ligand>
        <name>Zn(2+)</name>
        <dbReference type="ChEBI" id="CHEBI:29105"/>
    </ligand>
</feature>
<evidence type="ECO:0000256" key="3">
    <source>
        <dbReference type="ARBA" id="ARBA00022723"/>
    </source>
</evidence>
<keyword evidence="1 7" id="KW-0489">Methyltransferase</keyword>
<evidence type="ECO:0000313" key="9">
    <source>
        <dbReference type="EMBL" id="CAD1561579.1"/>
    </source>
</evidence>
<keyword evidence="2 7" id="KW-0808">Transferase</keyword>